<reference evidence="2" key="1">
    <citation type="submission" date="2018-05" db="EMBL/GenBank/DDBJ databases">
        <authorList>
            <person name="Lanie J.A."/>
            <person name="Ng W.-L."/>
            <person name="Kazmierczak K.M."/>
            <person name="Andrzejewski T.M."/>
            <person name="Davidsen T.M."/>
            <person name="Wayne K.J."/>
            <person name="Tettelin H."/>
            <person name="Glass J.I."/>
            <person name="Rusch D."/>
            <person name="Podicherti R."/>
            <person name="Tsui H.-C.T."/>
            <person name="Winkler M.E."/>
        </authorList>
    </citation>
    <scope>NUCLEOTIDE SEQUENCE</scope>
</reference>
<accession>A0A383A789</accession>
<feature type="compositionally biased region" description="Acidic residues" evidence="1">
    <location>
        <begin position="11"/>
        <end position="21"/>
    </location>
</feature>
<dbReference type="EMBL" id="UINC01189681">
    <property type="protein sequence ID" value="SVE03480.1"/>
    <property type="molecule type" value="Genomic_DNA"/>
</dbReference>
<protein>
    <submittedName>
        <fullName evidence="2">Uncharacterized protein</fullName>
    </submittedName>
</protein>
<sequence length="151" mass="17193">MTTQDPNAQELVDELVEDSEEEPVRKNPLFLISVDRLAKLERSPIHLVAGRLAAASPSKSKAVGELGDVKSLIREISQSYKNDASFIRSDMPVQEIVFRTLLARNNRPMSLADLHYELTEKWATPIRPIVITEERLLRILDNDTYYGFARK</sequence>
<evidence type="ECO:0000313" key="2">
    <source>
        <dbReference type="EMBL" id="SVE03480.1"/>
    </source>
</evidence>
<dbReference type="AlphaFoldDB" id="A0A383A789"/>
<evidence type="ECO:0000256" key="1">
    <source>
        <dbReference type="SAM" id="MobiDB-lite"/>
    </source>
</evidence>
<gene>
    <name evidence="2" type="ORF">METZ01_LOCUS456334</name>
</gene>
<organism evidence="2">
    <name type="scientific">marine metagenome</name>
    <dbReference type="NCBI Taxonomy" id="408172"/>
    <lineage>
        <taxon>unclassified sequences</taxon>
        <taxon>metagenomes</taxon>
        <taxon>ecological metagenomes</taxon>
    </lineage>
</organism>
<name>A0A383A789_9ZZZZ</name>
<proteinExistence type="predicted"/>
<feature type="region of interest" description="Disordered" evidence="1">
    <location>
        <begin position="1"/>
        <end position="21"/>
    </location>
</feature>